<sequence length="317" mass="33975">MTERCCLVTGASGFVGAALVERLGSMGRKVCASARAGAVKPSGAFVPGDLDGAFDWSGALQGVDSVVHCAARVHVLHERDADPLSAFRAVNVDGTLNLARQAAVAGIRRFVFISSVKVLGEGAELPYDADTRPAPLDAYALSKLEAEQGLRELIRGSGMELVIIRPPLVYGPGVKANFLRLMHWLHRGIPLPLGGIDNRRSFVALDNLIDLILLCLDHPAAAAQTFLVSDGDDLSTTEWLRRLGVALGRPARLLPIPASWLERGAAWLGKDDVARRLCGSLQVDIDKTRELLGWTPPVAVDEALRSTAVAFLEEHGR</sequence>
<dbReference type="PANTHER" id="PTHR43245">
    <property type="entry name" value="BIFUNCTIONAL POLYMYXIN RESISTANCE PROTEIN ARNA"/>
    <property type="match status" value="1"/>
</dbReference>
<dbReference type="Proteomes" id="UP000198706">
    <property type="component" value="Unassembled WGS sequence"/>
</dbReference>
<accession>A0A1G8YSP9</accession>
<dbReference type="AlphaFoldDB" id="A0A1G8YSP9"/>
<dbReference type="InterPro" id="IPR036291">
    <property type="entry name" value="NAD(P)-bd_dom_sf"/>
</dbReference>
<dbReference type="EMBL" id="FNFD01000004">
    <property type="protein sequence ID" value="SDK05828.1"/>
    <property type="molecule type" value="Genomic_DNA"/>
</dbReference>
<dbReference type="STRING" id="137658.SAMN05216186_10496"/>
<protein>
    <submittedName>
        <fullName evidence="2">UDP-glucose 4-epimerase</fullName>
    </submittedName>
</protein>
<dbReference type="InterPro" id="IPR001509">
    <property type="entry name" value="Epimerase_deHydtase"/>
</dbReference>
<dbReference type="Pfam" id="PF01370">
    <property type="entry name" value="Epimerase"/>
    <property type="match status" value="1"/>
</dbReference>
<evidence type="ECO:0000313" key="2">
    <source>
        <dbReference type="EMBL" id="SDK05828.1"/>
    </source>
</evidence>
<evidence type="ECO:0000259" key="1">
    <source>
        <dbReference type="Pfam" id="PF01370"/>
    </source>
</evidence>
<dbReference type="PANTHER" id="PTHR43245:SF58">
    <property type="entry name" value="BLL5923 PROTEIN"/>
    <property type="match status" value="1"/>
</dbReference>
<organism evidence="2 3">
    <name type="scientific">Pseudomonas indica</name>
    <dbReference type="NCBI Taxonomy" id="137658"/>
    <lineage>
        <taxon>Bacteria</taxon>
        <taxon>Pseudomonadati</taxon>
        <taxon>Pseudomonadota</taxon>
        <taxon>Gammaproteobacteria</taxon>
        <taxon>Pseudomonadales</taxon>
        <taxon>Pseudomonadaceae</taxon>
        <taxon>Pseudomonas</taxon>
    </lineage>
</organism>
<dbReference type="CDD" id="cd05232">
    <property type="entry name" value="UDP_G4E_4_SDR_e"/>
    <property type="match status" value="1"/>
</dbReference>
<dbReference type="Gene3D" id="3.40.50.720">
    <property type="entry name" value="NAD(P)-binding Rossmann-like Domain"/>
    <property type="match status" value="1"/>
</dbReference>
<name>A0A1G8YSP9_9PSED</name>
<dbReference type="OrthoDB" id="9801056at2"/>
<dbReference type="InterPro" id="IPR050177">
    <property type="entry name" value="Lipid_A_modif_metabolic_enz"/>
</dbReference>
<keyword evidence="3" id="KW-1185">Reference proteome</keyword>
<reference evidence="2 3" key="1">
    <citation type="submission" date="2016-10" db="EMBL/GenBank/DDBJ databases">
        <authorList>
            <person name="de Groot N.N."/>
        </authorList>
    </citation>
    <scope>NUCLEOTIDE SEQUENCE [LARGE SCALE GENOMIC DNA]</scope>
    <source>
        <strain evidence="2 3">JCM 21544</strain>
    </source>
</reference>
<dbReference type="RefSeq" id="WP_084334285.1">
    <property type="nucleotide sequence ID" value="NZ_CBKZNZ010000027.1"/>
</dbReference>
<evidence type="ECO:0000313" key="3">
    <source>
        <dbReference type="Proteomes" id="UP000198706"/>
    </source>
</evidence>
<gene>
    <name evidence="2" type="ORF">SAMN05216186_10496</name>
</gene>
<dbReference type="SUPFAM" id="SSF51735">
    <property type="entry name" value="NAD(P)-binding Rossmann-fold domains"/>
    <property type="match status" value="1"/>
</dbReference>
<feature type="domain" description="NAD-dependent epimerase/dehydratase" evidence="1">
    <location>
        <begin position="7"/>
        <end position="223"/>
    </location>
</feature>
<proteinExistence type="predicted"/>